<evidence type="ECO:0000313" key="3">
    <source>
        <dbReference type="Proteomes" id="UP000240912"/>
    </source>
</evidence>
<sequence>MIPEPAFNLLAEHVSRHVRLTPTETIIFRALLVPHRIPRKGFLLRPGEISRAESFVTKGCLRAYTIDENGFEHILLFASEGWWVSDLHSFLTQRQATCYIEALEDTEVLQIGKTQLEMLYQQVPKFERFFRMLLQNAYVAQQQRIADGLAHTAAQRYQRFLAHYPQLEQRLSQKHIAAYLGITPVFLSILKRKLLAR</sequence>
<organism evidence="2 3">
    <name type="scientific">Pedobacter yulinensis</name>
    <dbReference type="NCBI Taxonomy" id="2126353"/>
    <lineage>
        <taxon>Bacteria</taxon>
        <taxon>Pseudomonadati</taxon>
        <taxon>Bacteroidota</taxon>
        <taxon>Sphingobacteriia</taxon>
        <taxon>Sphingobacteriales</taxon>
        <taxon>Sphingobacteriaceae</taxon>
        <taxon>Pedobacter</taxon>
    </lineage>
</organism>
<reference evidence="2 3" key="1">
    <citation type="submission" date="2018-03" db="EMBL/GenBank/DDBJ databases">
        <authorList>
            <person name="Keele B.F."/>
        </authorList>
    </citation>
    <scope>NUCLEOTIDE SEQUENCE [LARGE SCALE GENOMIC DNA]</scope>
    <source>
        <strain evidence="2 3">YL28-9</strain>
    </source>
</reference>
<dbReference type="Pfam" id="PF00027">
    <property type="entry name" value="cNMP_binding"/>
    <property type="match status" value="1"/>
</dbReference>
<dbReference type="Gene3D" id="2.60.120.10">
    <property type="entry name" value="Jelly Rolls"/>
    <property type="match status" value="1"/>
</dbReference>
<proteinExistence type="predicted"/>
<dbReference type="EMBL" id="PYLS01000006">
    <property type="protein sequence ID" value="PST82434.1"/>
    <property type="molecule type" value="Genomic_DNA"/>
</dbReference>
<evidence type="ECO:0000259" key="1">
    <source>
        <dbReference type="Pfam" id="PF00027"/>
    </source>
</evidence>
<keyword evidence="3" id="KW-1185">Reference proteome</keyword>
<evidence type="ECO:0000313" key="2">
    <source>
        <dbReference type="EMBL" id="PST82434.1"/>
    </source>
</evidence>
<protein>
    <recommendedName>
        <fullName evidence="1">Cyclic nucleotide-binding domain-containing protein</fullName>
    </recommendedName>
</protein>
<dbReference type="InterPro" id="IPR000595">
    <property type="entry name" value="cNMP-bd_dom"/>
</dbReference>
<dbReference type="OrthoDB" id="9152304at2"/>
<dbReference type="InterPro" id="IPR018490">
    <property type="entry name" value="cNMP-bd_dom_sf"/>
</dbReference>
<comment type="caution">
    <text evidence="2">The sequence shown here is derived from an EMBL/GenBank/DDBJ whole genome shotgun (WGS) entry which is preliminary data.</text>
</comment>
<dbReference type="RefSeq" id="WP_107216750.1">
    <property type="nucleotide sequence ID" value="NZ_KZ686270.1"/>
</dbReference>
<gene>
    <name evidence="2" type="ORF">C7T94_14855</name>
</gene>
<dbReference type="CDD" id="cd00038">
    <property type="entry name" value="CAP_ED"/>
    <property type="match status" value="1"/>
</dbReference>
<dbReference type="InterPro" id="IPR014710">
    <property type="entry name" value="RmlC-like_jellyroll"/>
</dbReference>
<name>A0A2T3HJ17_9SPHI</name>
<dbReference type="AlphaFoldDB" id="A0A2T3HJ17"/>
<accession>A0A2T3HJ17</accession>
<dbReference type="Proteomes" id="UP000240912">
    <property type="component" value="Unassembled WGS sequence"/>
</dbReference>
<dbReference type="SUPFAM" id="SSF51206">
    <property type="entry name" value="cAMP-binding domain-like"/>
    <property type="match status" value="1"/>
</dbReference>
<feature type="domain" description="Cyclic nucleotide-binding" evidence="1">
    <location>
        <begin position="36"/>
        <end position="122"/>
    </location>
</feature>